<proteinExistence type="predicted"/>
<keyword evidence="2" id="KW-0687">Ribonucleoprotein</keyword>
<dbReference type="PANTHER" id="PTHR11489">
    <property type="entry name" value="40S RIBOSOMAL PROTEIN SA"/>
    <property type="match status" value="1"/>
</dbReference>
<dbReference type="InterPro" id="IPR005707">
    <property type="entry name" value="Ribosomal_uS2_euk/arc"/>
</dbReference>
<evidence type="ECO:0000256" key="1">
    <source>
        <dbReference type="ARBA" id="ARBA00022980"/>
    </source>
</evidence>
<reference evidence="3" key="1">
    <citation type="submission" date="2020-04" db="EMBL/GenBank/DDBJ databases">
        <authorList>
            <person name="Alioto T."/>
            <person name="Alioto T."/>
            <person name="Gomez Garrido J."/>
        </authorList>
    </citation>
    <scope>NUCLEOTIDE SEQUENCE</scope>
    <source>
        <strain evidence="3">A484AB</strain>
    </source>
</reference>
<dbReference type="OrthoDB" id="414863at2759"/>
<organism evidence="3 4">
    <name type="scientific">Paramuricea clavata</name>
    <name type="common">Red gorgonian</name>
    <name type="synonym">Violescent sea-whip</name>
    <dbReference type="NCBI Taxonomy" id="317549"/>
    <lineage>
        <taxon>Eukaryota</taxon>
        <taxon>Metazoa</taxon>
        <taxon>Cnidaria</taxon>
        <taxon>Anthozoa</taxon>
        <taxon>Octocorallia</taxon>
        <taxon>Malacalcyonacea</taxon>
        <taxon>Plexauridae</taxon>
        <taxon>Paramuricea</taxon>
    </lineage>
</organism>
<accession>A0A7D9LD06</accession>
<feature type="non-terminal residue" evidence="3">
    <location>
        <position position="140"/>
    </location>
</feature>
<keyword evidence="4" id="KW-1185">Reference proteome</keyword>
<dbReference type="Gene3D" id="3.40.50.10490">
    <property type="entry name" value="Glucose-6-phosphate isomerase like protein, domain 1"/>
    <property type="match status" value="1"/>
</dbReference>
<sequence length="140" mass="16053">MFRERAFSYALRVCLGTPRVVEKPRETRSDLFDSPFWLVDFVVRRNFFFGATQTMSGGPAADVLQLKEEDVVKFLLSGTHLGSSNVDFQMQCYIYKKKPDGVYIFNLRKTWEKLVMAARIIVAIENPADVCVISARPYSQ</sequence>
<dbReference type="Proteomes" id="UP001152795">
    <property type="component" value="Unassembled WGS sequence"/>
</dbReference>
<evidence type="ECO:0000313" key="3">
    <source>
        <dbReference type="EMBL" id="CAB4030318.1"/>
    </source>
</evidence>
<comment type="caution">
    <text evidence="3">The sequence shown here is derived from an EMBL/GenBank/DDBJ whole genome shotgun (WGS) entry which is preliminary data.</text>
</comment>
<dbReference type="EMBL" id="CACRXK020016777">
    <property type="protein sequence ID" value="CAB4030318.1"/>
    <property type="molecule type" value="Genomic_DNA"/>
</dbReference>
<dbReference type="GO" id="GO:0015935">
    <property type="term" value="C:small ribosomal subunit"/>
    <property type="evidence" value="ECO:0007669"/>
    <property type="project" value="InterPro"/>
</dbReference>
<keyword evidence="1" id="KW-0689">Ribosomal protein</keyword>
<dbReference type="GO" id="GO:0006412">
    <property type="term" value="P:translation"/>
    <property type="evidence" value="ECO:0007669"/>
    <property type="project" value="InterPro"/>
</dbReference>
<dbReference type="SUPFAM" id="SSF52313">
    <property type="entry name" value="Ribosomal protein S2"/>
    <property type="match status" value="1"/>
</dbReference>
<name>A0A7D9LD06_PARCT</name>
<dbReference type="GO" id="GO:0003735">
    <property type="term" value="F:structural constituent of ribosome"/>
    <property type="evidence" value="ECO:0007669"/>
    <property type="project" value="InterPro"/>
</dbReference>
<gene>
    <name evidence="3" type="ORF">PACLA_8A039469</name>
</gene>
<evidence type="ECO:0000256" key="2">
    <source>
        <dbReference type="ARBA" id="ARBA00023274"/>
    </source>
</evidence>
<dbReference type="InterPro" id="IPR023591">
    <property type="entry name" value="Ribosomal_uS2_flav_dom_sf"/>
</dbReference>
<evidence type="ECO:0000313" key="4">
    <source>
        <dbReference type="Proteomes" id="UP001152795"/>
    </source>
</evidence>
<protein>
    <submittedName>
        <fullName evidence="3">40S ribosomal SA</fullName>
    </submittedName>
</protein>
<dbReference type="AlphaFoldDB" id="A0A7D9LD06"/>